<feature type="compositionally biased region" description="Basic and acidic residues" evidence="2">
    <location>
        <begin position="111"/>
        <end position="139"/>
    </location>
</feature>
<dbReference type="EMBL" id="KI894030">
    <property type="protein sequence ID" value="OBR85798.1"/>
    <property type="molecule type" value="Genomic_DNA"/>
</dbReference>
<dbReference type="InterPro" id="IPR001138">
    <property type="entry name" value="Zn2Cys6_DnaBD"/>
</dbReference>
<dbReference type="GO" id="GO:0008270">
    <property type="term" value="F:zinc ion binding"/>
    <property type="evidence" value="ECO:0007669"/>
    <property type="project" value="InterPro"/>
</dbReference>
<dbReference type="OrthoDB" id="2534600at2759"/>
<evidence type="ECO:0000313" key="4">
    <source>
        <dbReference type="EMBL" id="OBR85798.1"/>
    </source>
</evidence>
<gene>
    <name evidence="4" type="ORF">I303_03511</name>
</gene>
<reference evidence="4" key="1">
    <citation type="submission" date="2013-07" db="EMBL/GenBank/DDBJ databases">
        <title>The Genome Sequence of Cryptococcus dejecticola CBS10117.</title>
        <authorList>
            <consortium name="The Broad Institute Genome Sequencing Platform"/>
            <person name="Cuomo C."/>
            <person name="Litvintseva A."/>
            <person name="Chen Y."/>
            <person name="Heitman J."/>
            <person name="Sun S."/>
            <person name="Springer D."/>
            <person name="Dromer F."/>
            <person name="Young S.K."/>
            <person name="Zeng Q."/>
            <person name="Gargeya S."/>
            <person name="Fitzgerald M."/>
            <person name="Abouelleil A."/>
            <person name="Alvarado L."/>
            <person name="Berlin A.M."/>
            <person name="Chapman S.B."/>
            <person name="Dewar J."/>
            <person name="Goldberg J."/>
            <person name="Griggs A."/>
            <person name="Gujja S."/>
            <person name="Hansen M."/>
            <person name="Howarth C."/>
            <person name="Imamovic A."/>
            <person name="Larimer J."/>
            <person name="McCowan C."/>
            <person name="Murphy C."/>
            <person name="Pearson M."/>
            <person name="Priest M."/>
            <person name="Roberts A."/>
            <person name="Saif S."/>
            <person name="Shea T."/>
            <person name="Sykes S."/>
            <person name="Wortman J."/>
            <person name="Nusbaum C."/>
            <person name="Birren B."/>
        </authorList>
    </citation>
    <scope>NUCLEOTIDE SEQUENCE [LARGE SCALE GENOMIC DNA]</scope>
    <source>
        <strain evidence="4">CBS 10117</strain>
    </source>
</reference>
<dbReference type="PROSITE" id="PS00463">
    <property type="entry name" value="ZN2_CY6_FUNGAL_1"/>
    <property type="match status" value="1"/>
</dbReference>
<keyword evidence="1" id="KW-0539">Nucleus</keyword>
<dbReference type="SUPFAM" id="SSF57701">
    <property type="entry name" value="Zn2/Cys6 DNA-binding domain"/>
    <property type="match status" value="1"/>
</dbReference>
<dbReference type="VEuPathDB" id="FungiDB:I303_03511"/>
<dbReference type="GO" id="GO:0000981">
    <property type="term" value="F:DNA-binding transcription factor activity, RNA polymerase II-specific"/>
    <property type="evidence" value="ECO:0007669"/>
    <property type="project" value="InterPro"/>
</dbReference>
<evidence type="ECO:0000256" key="1">
    <source>
        <dbReference type="ARBA" id="ARBA00023242"/>
    </source>
</evidence>
<dbReference type="AlphaFoldDB" id="A0A1A6A6Y2"/>
<dbReference type="CDD" id="cd12148">
    <property type="entry name" value="fungal_TF_MHR"/>
    <property type="match status" value="1"/>
</dbReference>
<dbReference type="Pfam" id="PF00172">
    <property type="entry name" value="Zn_clus"/>
    <property type="match status" value="1"/>
</dbReference>
<dbReference type="Gene3D" id="4.10.240.10">
    <property type="entry name" value="Zn(2)-C6 fungal-type DNA-binding domain"/>
    <property type="match status" value="1"/>
</dbReference>
<feature type="region of interest" description="Disordered" evidence="2">
    <location>
        <begin position="779"/>
        <end position="802"/>
    </location>
</feature>
<feature type="region of interest" description="Disordered" evidence="2">
    <location>
        <begin position="71"/>
        <end position="153"/>
    </location>
</feature>
<dbReference type="PANTHER" id="PTHR46910:SF38">
    <property type="entry name" value="ZN(2)-C6 FUNGAL-TYPE DOMAIN-CONTAINING PROTEIN"/>
    <property type="match status" value="1"/>
</dbReference>
<accession>A0A1A6A6Y2</accession>
<evidence type="ECO:0000256" key="2">
    <source>
        <dbReference type="SAM" id="MobiDB-lite"/>
    </source>
</evidence>
<feature type="region of interest" description="Disordered" evidence="2">
    <location>
        <begin position="1"/>
        <end position="28"/>
    </location>
</feature>
<sequence>MASSSTSVDKHRPSTMPILPGPSQRKQNLACDSCRKRKVRCLRTEKTQICQQCSNKGEECTNHYIDSLAQAKTKKTRKMSNEENAEAEGQARKTKKRANPDQGIPITYMEDESRRNRRGQDGRAASRDESSFSRYDPGESSRQASMSVSRHNSMDSIQQASYLASSEPYTAPISQDLFNVSLPLATGLHLSPPTAEIAQKNVVKYLFSPTAVVNLEYGYTDLASLALWKDGKGDLWEEQDGKTWYEEPSEVHKSLDDEGIKDLVEDLIDTFFSMVQPRYTMIDSTIFKERFTSPSRHRLGPISHALLTIVLAYGARFSDHPIIQADKEECALRDGEHLKNRKRSRMVGLMIIRAREIAEINKIFRVANMENIHSCFLLEHLLGRYQTTYLSAAVKHLISLDLNTSAKWTEMQDSELRHEALSLLWIVRMSDSSRAALYRLKPSLSADHFDVDPVEHAMLSEGAPMMQPLGGTEHNIIDQATWFKIHHTYCSISYTLAKSLWIPSISARGIPFTILREFIHSSSIWRDKYLSSIGIPTIWPEHWDFLQAITTCTTDCYYHDLWLVVHKAIQDFGIREEKSPLERNESNKFEIESIKRRVKEEAEHAALRIAALTGVLTENGYLKLDPLIINHPIFSAGEYLASLGRSEYLICVAGLKQYSTVYPALWDQAERLDQIFHDAKKALALVLAKDQMLDEHNMSLNSLLAGTGSDHMNLGLNVDLNTNMGAMSIPPRLDLMGSFEDWTGSIGMGVGSLNHSGLPSIIHANEAGVSNGTLVHDDANNGLGSVDGGHGSSNSNGGNDQVNMNVNVGVGEVGHWLGW</sequence>
<dbReference type="CDD" id="cd00067">
    <property type="entry name" value="GAL4"/>
    <property type="match status" value="1"/>
</dbReference>
<dbReference type="PROSITE" id="PS50048">
    <property type="entry name" value="ZN2_CY6_FUNGAL_2"/>
    <property type="match status" value="1"/>
</dbReference>
<feature type="compositionally biased region" description="Polar residues" evidence="2">
    <location>
        <begin position="140"/>
        <end position="153"/>
    </location>
</feature>
<evidence type="ECO:0000259" key="3">
    <source>
        <dbReference type="PROSITE" id="PS50048"/>
    </source>
</evidence>
<protein>
    <recommendedName>
        <fullName evidence="3">Zn(2)-C6 fungal-type domain-containing protein</fullName>
    </recommendedName>
</protein>
<feature type="domain" description="Zn(2)-C6 fungal-type" evidence="3">
    <location>
        <begin position="30"/>
        <end position="62"/>
    </location>
</feature>
<dbReference type="SMART" id="SM00066">
    <property type="entry name" value="GAL4"/>
    <property type="match status" value="1"/>
</dbReference>
<dbReference type="InterPro" id="IPR050987">
    <property type="entry name" value="AtrR-like"/>
</dbReference>
<organism evidence="4">
    <name type="scientific">Kwoniella dejecticola CBS 10117</name>
    <dbReference type="NCBI Taxonomy" id="1296121"/>
    <lineage>
        <taxon>Eukaryota</taxon>
        <taxon>Fungi</taxon>
        <taxon>Dikarya</taxon>
        <taxon>Basidiomycota</taxon>
        <taxon>Agaricomycotina</taxon>
        <taxon>Tremellomycetes</taxon>
        <taxon>Tremellales</taxon>
        <taxon>Cryptococcaceae</taxon>
        <taxon>Kwoniella</taxon>
    </lineage>
</organism>
<dbReference type="InterPro" id="IPR036864">
    <property type="entry name" value="Zn2-C6_fun-type_DNA-bd_sf"/>
</dbReference>
<name>A0A1A6A6Y2_9TREE</name>
<feature type="compositionally biased region" description="Low complexity" evidence="2">
    <location>
        <begin position="792"/>
        <end position="802"/>
    </location>
</feature>
<proteinExistence type="predicted"/>
<dbReference type="PANTHER" id="PTHR46910">
    <property type="entry name" value="TRANSCRIPTION FACTOR PDR1"/>
    <property type="match status" value="1"/>
</dbReference>